<feature type="transmembrane region" description="Helical" evidence="1">
    <location>
        <begin position="401"/>
        <end position="423"/>
    </location>
</feature>
<feature type="transmembrane region" description="Helical" evidence="1">
    <location>
        <begin position="175"/>
        <end position="194"/>
    </location>
</feature>
<name>A0A7W5TU45_9MICC</name>
<sequence length="535" mass="56338">MSSESLRLRAARSIYRDRVGAPTAGDRWFSLYLIAFLTGWYVLPVAYVIGDYLDPEFARSLTDAETAPYVASAVVLLGVVALWLGRAQGPAVLSPFLAHTLLGTDISRRRILLRPTLTALLIAAAVLCLPAVITMFAFTQAGAWGWGRFGELVIAAFLGGLLLGLLAFVGQRMRLAWVVLLTTAAVPLGAAHLFSPASITLSPAGWFTALWSAPAAGVGTERWSLLLLGTAALLGLAALAVMPALLGRLPAHRVLEQSRRISDARLFTSVGSVGDAADLFRAKPRRRLSGHAVASRTGPFAALLLGLRQDVVTTVRSPLSAVAALTLMPTGAALLTLAAAAVGADFSDSALIVTVPTALLGGLLMFIGTGSLTEGWRQLKRELDAAALFGWSARAALGRRLLWPVTATAVLTTLGTTPVLILTASEGTAGAWTAGLALLILSARYFQSMRPRDIPVEFLAPTLLPGGMDLSAVKIVAWLGDGVILVTTGVLAVVVLPWSPQTLAAVLLVLVLIGMLWGWGRTGHSFFAAAPRRRL</sequence>
<feature type="transmembrane region" description="Helical" evidence="1">
    <location>
        <begin position="28"/>
        <end position="49"/>
    </location>
</feature>
<protein>
    <recommendedName>
        <fullName evidence="4">ABC-2 type transport system permease protein</fullName>
    </recommendedName>
</protein>
<dbReference type="AlphaFoldDB" id="A0A7W5TU45"/>
<keyword evidence="1" id="KW-0472">Membrane</keyword>
<feature type="transmembrane region" description="Helical" evidence="1">
    <location>
        <begin position="429"/>
        <end position="446"/>
    </location>
</feature>
<accession>A0A7W5TU45</accession>
<feature type="transmembrane region" description="Helical" evidence="1">
    <location>
        <begin position="225"/>
        <end position="246"/>
    </location>
</feature>
<evidence type="ECO:0000313" key="3">
    <source>
        <dbReference type="Proteomes" id="UP000547528"/>
    </source>
</evidence>
<feature type="transmembrane region" description="Helical" evidence="1">
    <location>
        <begin position="117"/>
        <end position="137"/>
    </location>
</feature>
<feature type="transmembrane region" description="Helical" evidence="1">
    <location>
        <begin position="475"/>
        <end position="496"/>
    </location>
</feature>
<organism evidence="2 3">
    <name type="scientific">Garicola koreensis</name>
    <dbReference type="NCBI Taxonomy" id="1262554"/>
    <lineage>
        <taxon>Bacteria</taxon>
        <taxon>Bacillati</taxon>
        <taxon>Actinomycetota</taxon>
        <taxon>Actinomycetes</taxon>
        <taxon>Micrococcales</taxon>
        <taxon>Micrococcaceae</taxon>
        <taxon>Garicola</taxon>
    </lineage>
</organism>
<evidence type="ECO:0000313" key="2">
    <source>
        <dbReference type="EMBL" id="MBB3666879.1"/>
    </source>
</evidence>
<gene>
    <name evidence="2" type="ORF">FHX47_000472</name>
</gene>
<feature type="transmembrane region" description="Helical" evidence="1">
    <location>
        <begin position="149"/>
        <end position="168"/>
    </location>
</feature>
<evidence type="ECO:0008006" key="4">
    <source>
        <dbReference type="Google" id="ProtNLM"/>
    </source>
</evidence>
<proteinExistence type="predicted"/>
<dbReference type="RefSeq" id="WP_183357270.1">
    <property type="nucleotide sequence ID" value="NZ_BAABKR010000001.1"/>
</dbReference>
<comment type="caution">
    <text evidence="2">The sequence shown here is derived from an EMBL/GenBank/DDBJ whole genome shotgun (WGS) entry which is preliminary data.</text>
</comment>
<feature type="transmembrane region" description="Helical" evidence="1">
    <location>
        <begin position="319"/>
        <end position="344"/>
    </location>
</feature>
<keyword evidence="1" id="KW-0812">Transmembrane</keyword>
<feature type="transmembrane region" description="Helical" evidence="1">
    <location>
        <begin position="69"/>
        <end position="85"/>
    </location>
</feature>
<reference evidence="2 3" key="1">
    <citation type="submission" date="2020-08" db="EMBL/GenBank/DDBJ databases">
        <title>Sequencing the genomes of 1000 actinobacteria strains.</title>
        <authorList>
            <person name="Klenk H.-P."/>
        </authorList>
    </citation>
    <scope>NUCLEOTIDE SEQUENCE [LARGE SCALE GENOMIC DNA]</scope>
    <source>
        <strain evidence="2 3">DSM 28238</strain>
    </source>
</reference>
<feature type="transmembrane region" description="Helical" evidence="1">
    <location>
        <begin position="350"/>
        <end position="372"/>
    </location>
</feature>
<keyword evidence="1" id="KW-1133">Transmembrane helix</keyword>
<dbReference type="Proteomes" id="UP000547528">
    <property type="component" value="Unassembled WGS sequence"/>
</dbReference>
<evidence type="ECO:0000256" key="1">
    <source>
        <dbReference type="SAM" id="Phobius"/>
    </source>
</evidence>
<keyword evidence="3" id="KW-1185">Reference proteome</keyword>
<feature type="transmembrane region" description="Helical" evidence="1">
    <location>
        <begin position="502"/>
        <end position="519"/>
    </location>
</feature>
<dbReference type="EMBL" id="JACIBT010000001">
    <property type="protein sequence ID" value="MBB3666879.1"/>
    <property type="molecule type" value="Genomic_DNA"/>
</dbReference>